<accession>A0A0E9TXZ0</accession>
<organism evidence="1">
    <name type="scientific">Anguilla anguilla</name>
    <name type="common">European freshwater eel</name>
    <name type="synonym">Muraena anguilla</name>
    <dbReference type="NCBI Taxonomy" id="7936"/>
    <lineage>
        <taxon>Eukaryota</taxon>
        <taxon>Metazoa</taxon>
        <taxon>Chordata</taxon>
        <taxon>Craniata</taxon>
        <taxon>Vertebrata</taxon>
        <taxon>Euteleostomi</taxon>
        <taxon>Actinopterygii</taxon>
        <taxon>Neopterygii</taxon>
        <taxon>Teleostei</taxon>
        <taxon>Anguilliformes</taxon>
        <taxon>Anguillidae</taxon>
        <taxon>Anguilla</taxon>
    </lineage>
</organism>
<protein>
    <submittedName>
        <fullName evidence="1">Uncharacterized protein</fullName>
    </submittedName>
</protein>
<dbReference type="AlphaFoldDB" id="A0A0E9TXZ0"/>
<reference evidence="1" key="1">
    <citation type="submission" date="2014-11" db="EMBL/GenBank/DDBJ databases">
        <authorList>
            <person name="Amaro Gonzalez C."/>
        </authorList>
    </citation>
    <scope>NUCLEOTIDE SEQUENCE</scope>
</reference>
<dbReference type="EMBL" id="GBXM01050792">
    <property type="protein sequence ID" value="JAH57785.1"/>
    <property type="molecule type" value="Transcribed_RNA"/>
</dbReference>
<evidence type="ECO:0000313" key="1">
    <source>
        <dbReference type="EMBL" id="JAH57785.1"/>
    </source>
</evidence>
<reference evidence="1" key="2">
    <citation type="journal article" date="2015" name="Fish Shellfish Immunol.">
        <title>Early steps in the European eel (Anguilla anguilla)-Vibrio vulnificus interaction in the gills: Role of the RtxA13 toxin.</title>
        <authorList>
            <person name="Callol A."/>
            <person name="Pajuelo D."/>
            <person name="Ebbesson L."/>
            <person name="Teles M."/>
            <person name="MacKenzie S."/>
            <person name="Amaro C."/>
        </authorList>
    </citation>
    <scope>NUCLEOTIDE SEQUENCE</scope>
</reference>
<proteinExistence type="predicted"/>
<sequence length="45" mass="5758">MFFDLRIRIIFLQVLVRGLNERFEEQFVREVDSWKQTLRFHFKLR</sequence>
<name>A0A0E9TXZ0_ANGAN</name>